<evidence type="ECO:0008006" key="3">
    <source>
        <dbReference type="Google" id="ProtNLM"/>
    </source>
</evidence>
<proteinExistence type="predicted"/>
<organism evidence="1 2">
    <name type="scientific">Spiroplasma ixodetis</name>
    <dbReference type="NCBI Taxonomy" id="2141"/>
    <lineage>
        <taxon>Bacteria</taxon>
        <taxon>Bacillati</taxon>
        <taxon>Mycoplasmatota</taxon>
        <taxon>Mollicutes</taxon>
        <taxon>Entomoplasmatales</taxon>
        <taxon>Spiroplasmataceae</taxon>
        <taxon>Spiroplasma</taxon>
    </lineage>
</organism>
<protein>
    <recommendedName>
        <fullName evidence="3">Transposase</fullName>
    </recommendedName>
</protein>
<accession>A0ABM8BU69</accession>
<gene>
    <name evidence="1" type="ORF">SHM_10110</name>
</gene>
<sequence>MKENKCIRCFSFNLNTSDLRRMRCLKCNQTFSILTGTIFSKSQTSLISWFYLIFRWINTKHGIPSTDIAKELGVTLKTAWRMTHKIRTVPLLNKNLNSLLKVQCKWMKCIFHIWV</sequence>
<evidence type="ECO:0000313" key="1">
    <source>
        <dbReference type="EMBL" id="BDT03365.1"/>
    </source>
</evidence>
<reference evidence="1 2" key="1">
    <citation type="journal article" date="2022" name="Front. Microbiol.">
        <title>Male-killing mechanisms vary between Spiroplasma species.</title>
        <authorList>
            <person name="Arai H."/>
            <person name="Inoue M."/>
            <person name="Kageyama D."/>
        </authorList>
    </citation>
    <scope>NUCLEOTIDE SEQUENCE [LARGE SCALE GENOMIC DNA]</scope>
    <source>
        <strain evidence="2">sHm</strain>
    </source>
</reference>
<keyword evidence="2" id="KW-1185">Reference proteome</keyword>
<evidence type="ECO:0000313" key="2">
    <source>
        <dbReference type="Proteomes" id="UP001163387"/>
    </source>
</evidence>
<dbReference type="EMBL" id="AP026933">
    <property type="protein sequence ID" value="BDT03365.1"/>
    <property type="molecule type" value="Genomic_DNA"/>
</dbReference>
<name>A0ABM8BU69_9MOLU</name>
<dbReference type="Proteomes" id="UP001163387">
    <property type="component" value="Chromosome"/>
</dbReference>